<dbReference type="Proteomes" id="UP000199501">
    <property type="component" value="Unassembled WGS sequence"/>
</dbReference>
<sequence>MTDGRRTRIVAVLRDAFADLMRADPVAFRHVPGLLHRRTSSSSLSYRVKDVVLSMKQANVAAPSRIVHDEKIRAHFRHRRSGPCRRTPTRGWATPTYRTTHRPSGAAERDRIHR</sequence>
<reference evidence="3" key="1">
    <citation type="submission" date="2016-10" db="EMBL/GenBank/DDBJ databases">
        <authorList>
            <person name="Varghese N."/>
            <person name="Submissions S."/>
        </authorList>
    </citation>
    <scope>NUCLEOTIDE SEQUENCE [LARGE SCALE GENOMIC DNA]</scope>
    <source>
        <strain evidence="3">IBRC-M 10403</strain>
    </source>
</reference>
<evidence type="ECO:0000256" key="1">
    <source>
        <dbReference type="SAM" id="MobiDB-lite"/>
    </source>
</evidence>
<name>A0A1G6WZZ0_9PSEU</name>
<dbReference type="AlphaFoldDB" id="A0A1G6WZZ0"/>
<feature type="region of interest" description="Disordered" evidence="1">
    <location>
        <begin position="77"/>
        <end position="114"/>
    </location>
</feature>
<protein>
    <submittedName>
        <fullName evidence="2">Uncharacterized protein</fullName>
    </submittedName>
</protein>
<evidence type="ECO:0000313" key="3">
    <source>
        <dbReference type="Proteomes" id="UP000199501"/>
    </source>
</evidence>
<gene>
    <name evidence="2" type="ORF">SAMN05216174_11638</name>
</gene>
<dbReference type="EMBL" id="FMZZ01000016">
    <property type="protein sequence ID" value="SDD71411.1"/>
    <property type="molecule type" value="Genomic_DNA"/>
</dbReference>
<keyword evidence="3" id="KW-1185">Reference proteome</keyword>
<dbReference type="STRING" id="1271860.SAMN05216174_11638"/>
<accession>A0A1G6WZZ0</accession>
<proteinExistence type="predicted"/>
<evidence type="ECO:0000313" key="2">
    <source>
        <dbReference type="EMBL" id="SDD71411.1"/>
    </source>
</evidence>
<organism evidence="2 3">
    <name type="scientific">Actinokineospora iranica</name>
    <dbReference type="NCBI Taxonomy" id="1271860"/>
    <lineage>
        <taxon>Bacteria</taxon>
        <taxon>Bacillati</taxon>
        <taxon>Actinomycetota</taxon>
        <taxon>Actinomycetes</taxon>
        <taxon>Pseudonocardiales</taxon>
        <taxon>Pseudonocardiaceae</taxon>
        <taxon>Actinokineospora</taxon>
    </lineage>
</organism>